<gene>
    <name evidence="1" type="ORF">FB384_004906</name>
</gene>
<evidence type="ECO:0000313" key="2">
    <source>
        <dbReference type="Proteomes" id="UP000564573"/>
    </source>
</evidence>
<name>A0A839XT91_9PSEU</name>
<proteinExistence type="predicted"/>
<dbReference type="Proteomes" id="UP000564573">
    <property type="component" value="Unassembled WGS sequence"/>
</dbReference>
<sequence>MTPEENGGHHLVEDAVVVYLKYDFDADDWIVDRAAVDGGALFSQFSDYKGVEAPLTEECVCDDPTACEQARLHAARTSLPTGEELMHRIRDAVEAEGRA</sequence>
<comment type="caution">
    <text evidence="1">The sequence shown here is derived from an EMBL/GenBank/DDBJ whole genome shotgun (WGS) entry which is preliminary data.</text>
</comment>
<dbReference type="RefSeq" id="WP_183787147.1">
    <property type="nucleotide sequence ID" value="NZ_JACIBS010000009.1"/>
</dbReference>
<dbReference type="AlphaFoldDB" id="A0A839XT91"/>
<dbReference type="EMBL" id="JACIBS010000009">
    <property type="protein sequence ID" value="MBB3665947.1"/>
    <property type="molecule type" value="Genomic_DNA"/>
</dbReference>
<accession>A0A839XT91</accession>
<protein>
    <submittedName>
        <fullName evidence="1">Uncharacterized protein</fullName>
    </submittedName>
</protein>
<organism evidence="1 2">
    <name type="scientific">Prauserella sediminis</name>
    <dbReference type="NCBI Taxonomy" id="577680"/>
    <lineage>
        <taxon>Bacteria</taxon>
        <taxon>Bacillati</taxon>
        <taxon>Actinomycetota</taxon>
        <taxon>Actinomycetes</taxon>
        <taxon>Pseudonocardiales</taxon>
        <taxon>Pseudonocardiaceae</taxon>
        <taxon>Prauserella</taxon>
        <taxon>Prauserella salsuginis group</taxon>
    </lineage>
</organism>
<evidence type="ECO:0000313" key="1">
    <source>
        <dbReference type="EMBL" id="MBB3665947.1"/>
    </source>
</evidence>
<keyword evidence="2" id="KW-1185">Reference proteome</keyword>
<reference evidence="1 2" key="1">
    <citation type="submission" date="2020-08" db="EMBL/GenBank/DDBJ databases">
        <title>Sequencing the genomes of 1000 actinobacteria strains.</title>
        <authorList>
            <person name="Klenk H.-P."/>
        </authorList>
    </citation>
    <scope>NUCLEOTIDE SEQUENCE [LARGE SCALE GENOMIC DNA]</scope>
    <source>
        <strain evidence="1 2">DSM 45267</strain>
    </source>
</reference>